<dbReference type="HOGENOM" id="CLU_1992494_0_0_1"/>
<keyword evidence="3" id="KW-1185">Reference proteome</keyword>
<sequence>MTTPPQLGSPESPPRPDGSRTPRKTSPPGGPPPTPRATSRSFPGQRFFRSHARRAPSLYLFPPAAAAPSPLDLALPQLQHPRPPRLHATVPPLRPPALHQVRTAQGAGVPDGVRLSALEGVGHLA</sequence>
<evidence type="ECO:0000313" key="3">
    <source>
        <dbReference type="Proteomes" id="UP000027238"/>
    </source>
</evidence>
<feature type="compositionally biased region" description="Low complexity" evidence="1">
    <location>
        <begin position="64"/>
        <end position="80"/>
    </location>
</feature>
<dbReference type="Proteomes" id="UP000027238">
    <property type="component" value="Unassembled WGS sequence"/>
</dbReference>
<organism evidence="2 3">
    <name type="scientific">Colletotrichum sublineola</name>
    <name type="common">Sorghum anthracnose fungus</name>
    <dbReference type="NCBI Taxonomy" id="1173701"/>
    <lineage>
        <taxon>Eukaryota</taxon>
        <taxon>Fungi</taxon>
        <taxon>Dikarya</taxon>
        <taxon>Ascomycota</taxon>
        <taxon>Pezizomycotina</taxon>
        <taxon>Sordariomycetes</taxon>
        <taxon>Hypocreomycetidae</taxon>
        <taxon>Glomerellales</taxon>
        <taxon>Glomerellaceae</taxon>
        <taxon>Colletotrichum</taxon>
        <taxon>Colletotrichum graminicola species complex</taxon>
    </lineage>
</organism>
<evidence type="ECO:0000313" key="2">
    <source>
        <dbReference type="EMBL" id="KDN62784.1"/>
    </source>
</evidence>
<evidence type="ECO:0000256" key="1">
    <source>
        <dbReference type="SAM" id="MobiDB-lite"/>
    </source>
</evidence>
<gene>
    <name evidence="2" type="ORF">CSUB01_02693</name>
</gene>
<comment type="caution">
    <text evidence="2">The sequence shown here is derived from an EMBL/GenBank/DDBJ whole genome shotgun (WGS) entry which is preliminary data.</text>
</comment>
<dbReference type="EMBL" id="JMSE01001300">
    <property type="protein sequence ID" value="KDN62784.1"/>
    <property type="molecule type" value="Genomic_DNA"/>
</dbReference>
<reference evidence="3" key="1">
    <citation type="journal article" date="2014" name="Genome Announc.">
        <title>Draft genome sequence of Colletotrichum sublineola, a destructive pathogen of cultivated sorghum.</title>
        <authorList>
            <person name="Baroncelli R."/>
            <person name="Sanz-Martin J.M."/>
            <person name="Rech G.E."/>
            <person name="Sukno S.A."/>
            <person name="Thon M.R."/>
        </authorList>
    </citation>
    <scope>NUCLEOTIDE SEQUENCE [LARGE SCALE GENOMIC DNA]</scope>
    <source>
        <strain evidence="3">TX430BB</strain>
    </source>
</reference>
<proteinExistence type="predicted"/>
<feature type="region of interest" description="Disordered" evidence="1">
    <location>
        <begin position="64"/>
        <end position="92"/>
    </location>
</feature>
<accession>A0A066X540</accession>
<protein>
    <submittedName>
        <fullName evidence="2">Uncharacterized protein</fullName>
    </submittedName>
</protein>
<feature type="region of interest" description="Disordered" evidence="1">
    <location>
        <begin position="1"/>
        <end position="44"/>
    </location>
</feature>
<dbReference type="AlphaFoldDB" id="A0A066X540"/>
<name>A0A066X540_COLSU</name>